<keyword evidence="3" id="KW-1185">Reference proteome</keyword>
<name>A0A1G9I4J2_9GAMM</name>
<evidence type="ECO:0000256" key="1">
    <source>
        <dbReference type="SAM" id="SignalP"/>
    </source>
</evidence>
<evidence type="ECO:0008006" key="4">
    <source>
        <dbReference type="Google" id="ProtNLM"/>
    </source>
</evidence>
<dbReference type="Proteomes" id="UP000198654">
    <property type="component" value="Unassembled WGS sequence"/>
</dbReference>
<dbReference type="AlphaFoldDB" id="A0A1G9I4J2"/>
<dbReference type="EMBL" id="FNGI01000002">
    <property type="protein sequence ID" value="SDL20151.1"/>
    <property type="molecule type" value="Genomic_DNA"/>
</dbReference>
<feature type="signal peptide" evidence="1">
    <location>
        <begin position="1"/>
        <end position="24"/>
    </location>
</feature>
<evidence type="ECO:0000313" key="3">
    <source>
        <dbReference type="Proteomes" id="UP000198654"/>
    </source>
</evidence>
<sequence>MRMPLCKAIGVFVLLAVFSLPALAGLANPVAFQATYHLSVDGWPDARISHRLSQRGEVWQSEMRAAISIAKGDERSRFRIEGETTDAESYASGYNLLGFGERYRLTEDDLSTLPDRQTALFALSRRAPEARCTHDRAPCTLHYLGYKGEEETLRYRVIERGETRLPPGTFPSVTVDSWDPEKPDRHLVFTFHRKMPGLLLAMEYRRDGERQSRLTLTQLTLSEEAPAHQQN</sequence>
<dbReference type="STRING" id="119000.SAMN05661010_01048"/>
<protein>
    <recommendedName>
        <fullName evidence="4">DUF3108 domain-containing protein</fullName>
    </recommendedName>
</protein>
<proteinExistence type="predicted"/>
<reference evidence="2 3" key="1">
    <citation type="submission" date="2016-10" db="EMBL/GenBank/DDBJ databases">
        <authorList>
            <person name="de Groot N.N."/>
        </authorList>
    </citation>
    <scope>NUCLEOTIDE SEQUENCE [LARGE SCALE GENOMIC DNA]</scope>
    <source>
        <strain evidence="2 3">DSM 14789</strain>
    </source>
</reference>
<accession>A0A1G9I4J2</accession>
<evidence type="ECO:0000313" key="2">
    <source>
        <dbReference type="EMBL" id="SDL20151.1"/>
    </source>
</evidence>
<dbReference type="RefSeq" id="WP_089726248.1">
    <property type="nucleotide sequence ID" value="NZ_FNGI01000002.1"/>
</dbReference>
<feature type="chain" id="PRO_5011603602" description="DUF3108 domain-containing protein" evidence="1">
    <location>
        <begin position="25"/>
        <end position="231"/>
    </location>
</feature>
<keyword evidence="1" id="KW-0732">Signal</keyword>
<gene>
    <name evidence="2" type="ORF">SAMN05661010_01048</name>
</gene>
<organism evidence="2 3">
    <name type="scientific">Modicisalibacter muralis</name>
    <dbReference type="NCBI Taxonomy" id="119000"/>
    <lineage>
        <taxon>Bacteria</taxon>
        <taxon>Pseudomonadati</taxon>
        <taxon>Pseudomonadota</taxon>
        <taxon>Gammaproteobacteria</taxon>
        <taxon>Oceanospirillales</taxon>
        <taxon>Halomonadaceae</taxon>
        <taxon>Modicisalibacter</taxon>
    </lineage>
</organism>
<dbReference type="OrthoDB" id="25491at2"/>